<gene>
    <name evidence="2" type="ORF">HYPSUDRAFT_36598</name>
</gene>
<keyword evidence="3" id="KW-1185">Reference proteome</keyword>
<evidence type="ECO:0000313" key="2">
    <source>
        <dbReference type="EMBL" id="KJA26313.1"/>
    </source>
</evidence>
<proteinExistence type="predicted"/>
<name>A0A0D2MQP0_HYPSF</name>
<dbReference type="OrthoDB" id="529205at2759"/>
<dbReference type="AlphaFoldDB" id="A0A0D2MQP0"/>
<feature type="compositionally biased region" description="Polar residues" evidence="1">
    <location>
        <begin position="55"/>
        <end position="64"/>
    </location>
</feature>
<evidence type="ECO:0000256" key="1">
    <source>
        <dbReference type="SAM" id="MobiDB-lite"/>
    </source>
</evidence>
<reference evidence="3" key="1">
    <citation type="submission" date="2014-04" db="EMBL/GenBank/DDBJ databases">
        <title>Evolutionary Origins and Diversification of the Mycorrhizal Mutualists.</title>
        <authorList>
            <consortium name="DOE Joint Genome Institute"/>
            <consortium name="Mycorrhizal Genomics Consortium"/>
            <person name="Kohler A."/>
            <person name="Kuo A."/>
            <person name="Nagy L.G."/>
            <person name="Floudas D."/>
            <person name="Copeland A."/>
            <person name="Barry K.W."/>
            <person name="Cichocki N."/>
            <person name="Veneault-Fourrey C."/>
            <person name="LaButti K."/>
            <person name="Lindquist E.A."/>
            <person name="Lipzen A."/>
            <person name="Lundell T."/>
            <person name="Morin E."/>
            <person name="Murat C."/>
            <person name="Riley R."/>
            <person name="Ohm R."/>
            <person name="Sun H."/>
            <person name="Tunlid A."/>
            <person name="Henrissat B."/>
            <person name="Grigoriev I.V."/>
            <person name="Hibbett D.S."/>
            <person name="Martin F."/>
        </authorList>
    </citation>
    <scope>NUCLEOTIDE SEQUENCE [LARGE SCALE GENOMIC DNA]</scope>
    <source>
        <strain evidence="3">FD-334 SS-4</strain>
    </source>
</reference>
<dbReference type="OMA" id="FYSSTMH"/>
<feature type="region of interest" description="Disordered" evidence="1">
    <location>
        <begin position="1"/>
        <end position="116"/>
    </location>
</feature>
<protein>
    <submittedName>
        <fullName evidence="2">Uncharacterized protein</fullName>
    </submittedName>
</protein>
<dbReference type="STRING" id="945553.A0A0D2MQP0"/>
<organism evidence="2 3">
    <name type="scientific">Hypholoma sublateritium (strain FD-334 SS-4)</name>
    <dbReference type="NCBI Taxonomy" id="945553"/>
    <lineage>
        <taxon>Eukaryota</taxon>
        <taxon>Fungi</taxon>
        <taxon>Dikarya</taxon>
        <taxon>Basidiomycota</taxon>
        <taxon>Agaricomycotina</taxon>
        <taxon>Agaricomycetes</taxon>
        <taxon>Agaricomycetidae</taxon>
        <taxon>Agaricales</taxon>
        <taxon>Agaricineae</taxon>
        <taxon>Strophariaceae</taxon>
        <taxon>Hypholoma</taxon>
    </lineage>
</organism>
<feature type="compositionally biased region" description="Basic and acidic residues" evidence="1">
    <location>
        <begin position="1"/>
        <end position="26"/>
    </location>
</feature>
<accession>A0A0D2MQP0</accession>
<dbReference type="EMBL" id="KN817528">
    <property type="protein sequence ID" value="KJA26313.1"/>
    <property type="molecule type" value="Genomic_DNA"/>
</dbReference>
<sequence length="116" mass="13064">MHDNDPEVLEREKDKNLRRSKNDQKTSVHKYAPGWNEMLASASEANVKADKSTDDPQTLQSTTVEFMRTQRTDNDGETSTTAHYARDEVTGPLGHADTPTKRSKDKIHRATSNDAH</sequence>
<evidence type="ECO:0000313" key="3">
    <source>
        <dbReference type="Proteomes" id="UP000054270"/>
    </source>
</evidence>
<dbReference type="Proteomes" id="UP000054270">
    <property type="component" value="Unassembled WGS sequence"/>
</dbReference>